<dbReference type="Proteomes" id="UP000574369">
    <property type="component" value="Unassembled WGS sequence"/>
</dbReference>
<dbReference type="Pfam" id="PF01636">
    <property type="entry name" value="APH"/>
    <property type="match status" value="2"/>
</dbReference>
<organism evidence="2 3">
    <name type="scientific">Roseateles terrae</name>
    <dbReference type="NCBI Taxonomy" id="431060"/>
    <lineage>
        <taxon>Bacteria</taxon>
        <taxon>Pseudomonadati</taxon>
        <taxon>Pseudomonadota</taxon>
        <taxon>Betaproteobacteria</taxon>
        <taxon>Burkholderiales</taxon>
        <taxon>Sphaerotilaceae</taxon>
        <taxon>Roseateles</taxon>
    </lineage>
</organism>
<dbReference type="EMBL" id="JACHXO010000006">
    <property type="protein sequence ID" value="MBB3196036.1"/>
    <property type="molecule type" value="Genomic_DNA"/>
</dbReference>
<comment type="caution">
    <text evidence="2">The sequence shown here is derived from an EMBL/GenBank/DDBJ whole genome shotgun (WGS) entry which is preliminary data.</text>
</comment>
<evidence type="ECO:0000313" key="3">
    <source>
        <dbReference type="Proteomes" id="UP000574369"/>
    </source>
</evidence>
<evidence type="ECO:0000259" key="1">
    <source>
        <dbReference type="Pfam" id="PF01636"/>
    </source>
</evidence>
<dbReference type="InterPro" id="IPR002575">
    <property type="entry name" value="Aminoglycoside_PTrfase"/>
</dbReference>
<keyword evidence="3" id="KW-1185">Reference proteome</keyword>
<protein>
    <recommendedName>
        <fullName evidence="1">Aminoglycoside phosphotransferase domain-containing protein</fullName>
    </recommendedName>
</protein>
<dbReference type="Gene3D" id="3.30.200.20">
    <property type="entry name" value="Phosphorylase Kinase, domain 1"/>
    <property type="match status" value="1"/>
</dbReference>
<gene>
    <name evidence="2" type="ORF">FHS28_003446</name>
</gene>
<evidence type="ECO:0000313" key="2">
    <source>
        <dbReference type="EMBL" id="MBB3196036.1"/>
    </source>
</evidence>
<proteinExistence type="predicted"/>
<dbReference type="Gene3D" id="3.90.1200.10">
    <property type="match status" value="1"/>
</dbReference>
<accession>A0ABR6GWA2</accession>
<dbReference type="InterPro" id="IPR011009">
    <property type="entry name" value="Kinase-like_dom_sf"/>
</dbReference>
<reference evidence="2 3" key="1">
    <citation type="submission" date="2020-08" db="EMBL/GenBank/DDBJ databases">
        <title>Genomic Encyclopedia of Type Strains, Phase III (KMG-III): the genomes of soil and plant-associated and newly described type strains.</title>
        <authorList>
            <person name="Whitman W."/>
        </authorList>
    </citation>
    <scope>NUCLEOTIDE SEQUENCE [LARGE SCALE GENOMIC DNA]</scope>
    <source>
        <strain evidence="2 3">CECT 7247</strain>
    </source>
</reference>
<sequence>MTLSVSPVTWPDPQRARQFQDWLAPLVEAHGLLPDTLVSASSDASSRRYLRLQTRDGGSRILMDAPATPNQLAAFVAVGQMMADCGLHVPTLHAHDETLGFALLEDLGSTSYLQALQAAQQAGEEGLATARRLMQDATAALLRWQASGNGATLPRFDEAFVRRELQIFVDWCVQAHHGKQWTAKQQDYWERTVTALAANISAQPMVPMHRDYMARNLMVCPREDEAGVPGKHADGSGDGNHGVRLPNPGVLDFQDAVLGPITYDIGSLLRDAFLSWDEAEEIDWAVRYWEGARRAGLFGLDASGEDPHEMAQDFGVFWRALEWTVLQRHLKILGIFCRLKHRDGKPQYAQDLPRFYAYVIKTATRYVELSPLLRLMEDLQPQLLQTGFSLR</sequence>
<name>A0ABR6GWA2_9BURK</name>
<feature type="domain" description="Aminoglycoside phosphotransferase" evidence="1">
    <location>
        <begin position="39"/>
        <end position="224"/>
    </location>
</feature>
<dbReference type="SUPFAM" id="SSF56112">
    <property type="entry name" value="Protein kinase-like (PK-like)"/>
    <property type="match status" value="1"/>
</dbReference>
<feature type="domain" description="Aminoglycoside phosphotransferase" evidence="1">
    <location>
        <begin position="249"/>
        <end position="293"/>
    </location>
</feature>
<dbReference type="RefSeq" id="WP_088453363.1">
    <property type="nucleotide sequence ID" value="NZ_JACHXO010000006.1"/>
</dbReference>